<name>G0S2Y8_CHATD</name>
<dbReference type="HOGENOM" id="CLU_2687613_0_0_1"/>
<dbReference type="KEGG" id="cthr:CTHT_0018970"/>
<reference evidence="2 3" key="1">
    <citation type="journal article" date="2011" name="Cell">
        <title>Insight into structure and assembly of the nuclear pore complex by utilizing the genome of a eukaryotic thermophile.</title>
        <authorList>
            <person name="Amlacher S."/>
            <person name="Sarges P."/>
            <person name="Flemming D."/>
            <person name="van Noort V."/>
            <person name="Kunze R."/>
            <person name="Devos D.P."/>
            <person name="Arumugam M."/>
            <person name="Bork P."/>
            <person name="Hurt E."/>
        </authorList>
    </citation>
    <scope>NUCLEOTIDE SEQUENCE [LARGE SCALE GENOMIC DNA]</scope>
    <source>
        <strain evidence="3">DSM 1495 / CBS 144.50 / IMI 039719</strain>
    </source>
</reference>
<protein>
    <submittedName>
        <fullName evidence="2">Uncharacterized protein</fullName>
    </submittedName>
</protein>
<evidence type="ECO:0000256" key="1">
    <source>
        <dbReference type="SAM" id="MobiDB-lite"/>
    </source>
</evidence>
<gene>
    <name evidence="2" type="ORF">CTHT_0018970</name>
</gene>
<accession>G0S2Y8</accession>
<evidence type="ECO:0000313" key="2">
    <source>
        <dbReference type="EMBL" id="EGS22371.1"/>
    </source>
</evidence>
<dbReference type="RefSeq" id="XP_006692390.1">
    <property type="nucleotide sequence ID" value="XM_006692327.1"/>
</dbReference>
<dbReference type="AlphaFoldDB" id="G0S2Y8"/>
<dbReference type="EMBL" id="GL988040">
    <property type="protein sequence ID" value="EGS22371.1"/>
    <property type="molecule type" value="Genomic_DNA"/>
</dbReference>
<dbReference type="GeneID" id="18255935"/>
<evidence type="ECO:0000313" key="3">
    <source>
        <dbReference type="Proteomes" id="UP000008066"/>
    </source>
</evidence>
<sequence length="74" mass="8038">MVALNGRRFDTLKTMTQAELCECIHSSRLQQLANNAVGLAQAALDDDAAILLGKSHRDRTSGDSSADYKNVRGF</sequence>
<organism evidence="3">
    <name type="scientific">Chaetomium thermophilum (strain DSM 1495 / CBS 144.50 / IMI 039719)</name>
    <name type="common">Thermochaetoides thermophila</name>
    <dbReference type="NCBI Taxonomy" id="759272"/>
    <lineage>
        <taxon>Eukaryota</taxon>
        <taxon>Fungi</taxon>
        <taxon>Dikarya</taxon>
        <taxon>Ascomycota</taxon>
        <taxon>Pezizomycotina</taxon>
        <taxon>Sordariomycetes</taxon>
        <taxon>Sordariomycetidae</taxon>
        <taxon>Sordariales</taxon>
        <taxon>Chaetomiaceae</taxon>
        <taxon>Thermochaetoides</taxon>
    </lineage>
</organism>
<proteinExistence type="predicted"/>
<keyword evidence="3" id="KW-1185">Reference proteome</keyword>
<feature type="region of interest" description="Disordered" evidence="1">
    <location>
        <begin position="55"/>
        <end position="74"/>
    </location>
</feature>
<dbReference type="Proteomes" id="UP000008066">
    <property type="component" value="Unassembled WGS sequence"/>
</dbReference>